<dbReference type="Pfam" id="PF00800">
    <property type="entry name" value="PDT"/>
    <property type="match status" value="1"/>
</dbReference>
<evidence type="ECO:0000256" key="2">
    <source>
        <dbReference type="ARBA" id="ARBA00013147"/>
    </source>
</evidence>
<dbReference type="PANTHER" id="PTHR21022:SF19">
    <property type="entry name" value="PREPHENATE DEHYDRATASE-RELATED"/>
    <property type="match status" value="1"/>
</dbReference>
<evidence type="ECO:0000256" key="9">
    <source>
        <dbReference type="PIRSR" id="PIRSR001500-2"/>
    </source>
</evidence>
<evidence type="ECO:0000313" key="13">
    <source>
        <dbReference type="EMBL" id="QKD81573.1"/>
    </source>
</evidence>
<dbReference type="Gene3D" id="3.40.190.10">
    <property type="entry name" value="Periplasmic binding protein-like II"/>
    <property type="match status" value="2"/>
</dbReference>
<dbReference type="NCBIfam" id="NF008865">
    <property type="entry name" value="PRK11898.1"/>
    <property type="match status" value="1"/>
</dbReference>
<evidence type="ECO:0000256" key="3">
    <source>
        <dbReference type="ARBA" id="ARBA00021872"/>
    </source>
</evidence>
<sequence length="281" mass="30504">MTILIAHLGPAGTYAEDAAIACRAWLESTSGLSSELRPYSSIPKTLRATESGETQLSVVPVENSIEGSVTTTLDTLWQMNSLQIQRAIVLPIDHALISRAPDLASLQTVYAHPQALAQCQGWLERMLPEVRLIPASSNAEALHKLEQEPQSGAIASRRAAKLYNLPVLSYPINDYPDNCTRFWVLGVTPSPGGTHTSLAFSVPANIPGALVTPLQVFATRNLNLSRIESRPSKRSLGDYVFFIDIEASADDPTVQQALQELTQHTETLKLLGSYSIAKVTC</sequence>
<keyword evidence="14" id="KW-1185">Reference proteome</keyword>
<dbReference type="GO" id="GO:0005737">
    <property type="term" value="C:cytoplasm"/>
    <property type="evidence" value="ECO:0007669"/>
    <property type="project" value="TreeGrafter"/>
</dbReference>
<evidence type="ECO:0000256" key="8">
    <source>
        <dbReference type="ARBA" id="ARBA00047848"/>
    </source>
</evidence>
<dbReference type="GO" id="GO:0009094">
    <property type="term" value="P:L-phenylalanine biosynthetic process"/>
    <property type="evidence" value="ECO:0007669"/>
    <property type="project" value="UniProtKB-UniPathway"/>
</dbReference>
<dbReference type="InterPro" id="IPR018528">
    <property type="entry name" value="Preph_deHydtase_CS"/>
</dbReference>
<comment type="catalytic activity">
    <reaction evidence="8 10">
        <text>prephenate + H(+) = 3-phenylpyruvate + CO2 + H2O</text>
        <dbReference type="Rhea" id="RHEA:21648"/>
        <dbReference type="ChEBI" id="CHEBI:15377"/>
        <dbReference type="ChEBI" id="CHEBI:15378"/>
        <dbReference type="ChEBI" id="CHEBI:16526"/>
        <dbReference type="ChEBI" id="CHEBI:18005"/>
        <dbReference type="ChEBI" id="CHEBI:29934"/>
        <dbReference type="EC" id="4.2.1.51"/>
    </reaction>
</comment>
<evidence type="ECO:0000259" key="12">
    <source>
        <dbReference type="PROSITE" id="PS51671"/>
    </source>
</evidence>
<evidence type="ECO:0000256" key="5">
    <source>
        <dbReference type="ARBA" id="ARBA00023141"/>
    </source>
</evidence>
<comment type="pathway">
    <text evidence="1 10">Amino-acid biosynthesis; L-phenylalanine biosynthesis; phenylpyruvate from prephenate: step 1/1.</text>
</comment>
<dbReference type="FunFam" id="3.30.70.260:FF:000012">
    <property type="entry name" value="Prephenate dehydratase"/>
    <property type="match status" value="1"/>
</dbReference>
<dbReference type="PROSITE" id="PS00857">
    <property type="entry name" value="PREPHENATE_DEHYDR_1"/>
    <property type="match status" value="1"/>
</dbReference>
<dbReference type="RefSeq" id="WP_172353967.1">
    <property type="nucleotide sequence ID" value="NZ_CP053661.1"/>
</dbReference>
<name>A0A6M8BEI6_9CYAN</name>
<dbReference type="CDD" id="cd13630">
    <property type="entry name" value="PBP2_PDT_1"/>
    <property type="match status" value="1"/>
</dbReference>
<dbReference type="AlphaFoldDB" id="A0A6M8BEI6"/>
<dbReference type="KEGG" id="theu:HPC62_04670"/>
<proteinExistence type="predicted"/>
<evidence type="ECO:0000256" key="1">
    <source>
        <dbReference type="ARBA" id="ARBA00004741"/>
    </source>
</evidence>
<feature type="domain" description="ACT" evidence="12">
    <location>
        <begin position="198"/>
        <end position="275"/>
    </location>
</feature>
<protein>
    <recommendedName>
        <fullName evidence="3 10">Prephenate dehydratase</fullName>
        <shortName evidence="10">PDT</shortName>
        <ecNumber evidence="2 10">4.2.1.51</ecNumber>
    </recommendedName>
</protein>
<dbReference type="InterPro" id="IPR008242">
    <property type="entry name" value="Chor_mutase/pphenate_deHydtase"/>
</dbReference>
<dbReference type="InterPro" id="IPR045865">
    <property type="entry name" value="ACT-like_dom_sf"/>
</dbReference>
<dbReference type="Gene3D" id="3.30.70.260">
    <property type="match status" value="1"/>
</dbReference>
<dbReference type="PANTHER" id="PTHR21022">
    <property type="entry name" value="PREPHENATE DEHYDRATASE P PROTEIN"/>
    <property type="match status" value="1"/>
</dbReference>
<keyword evidence="4 10" id="KW-0028">Amino-acid biosynthesis</keyword>
<dbReference type="CDD" id="cd04905">
    <property type="entry name" value="ACT_CM-PDT"/>
    <property type="match status" value="1"/>
</dbReference>
<evidence type="ECO:0000256" key="7">
    <source>
        <dbReference type="ARBA" id="ARBA00023239"/>
    </source>
</evidence>
<dbReference type="InterPro" id="IPR002912">
    <property type="entry name" value="ACT_dom"/>
</dbReference>
<evidence type="ECO:0000259" key="11">
    <source>
        <dbReference type="PROSITE" id="PS51171"/>
    </source>
</evidence>
<dbReference type="PROSITE" id="PS00858">
    <property type="entry name" value="PREPHENATE_DEHYDR_2"/>
    <property type="match status" value="1"/>
</dbReference>
<evidence type="ECO:0000313" key="14">
    <source>
        <dbReference type="Proteomes" id="UP000505210"/>
    </source>
</evidence>
<dbReference type="Pfam" id="PF01842">
    <property type="entry name" value="ACT"/>
    <property type="match status" value="1"/>
</dbReference>
<reference evidence="13 14" key="1">
    <citation type="submission" date="2020-05" db="EMBL/GenBank/DDBJ databases">
        <title>Complete genome sequence of of a novel Thermoleptolyngbya strain isolated from hot springs of Ganzi, Sichuan China.</title>
        <authorList>
            <person name="Tang J."/>
            <person name="Daroch M."/>
            <person name="Li L."/>
            <person name="Waleron K."/>
            <person name="Waleron M."/>
            <person name="Waleron M."/>
        </authorList>
    </citation>
    <scope>NUCLEOTIDE SEQUENCE [LARGE SCALE GENOMIC DNA]</scope>
    <source>
        <strain evidence="13 14">PKUAC-SCTA183</strain>
    </source>
</reference>
<evidence type="ECO:0000256" key="4">
    <source>
        <dbReference type="ARBA" id="ARBA00022605"/>
    </source>
</evidence>
<dbReference type="PIRSF" id="PIRSF001500">
    <property type="entry name" value="Chor_mut_pdt_Ppr"/>
    <property type="match status" value="1"/>
</dbReference>
<dbReference type="PROSITE" id="PS51671">
    <property type="entry name" value="ACT"/>
    <property type="match status" value="1"/>
</dbReference>
<dbReference type="GO" id="GO:0004664">
    <property type="term" value="F:prephenate dehydratase activity"/>
    <property type="evidence" value="ECO:0007669"/>
    <property type="project" value="UniProtKB-UniRule"/>
</dbReference>
<dbReference type="UniPathway" id="UPA00121">
    <property type="reaction ID" value="UER00345"/>
</dbReference>
<dbReference type="EC" id="4.2.1.51" evidence="2 10"/>
<dbReference type="SUPFAM" id="SSF55021">
    <property type="entry name" value="ACT-like"/>
    <property type="match status" value="1"/>
</dbReference>
<keyword evidence="6 10" id="KW-0584">Phenylalanine biosynthesis</keyword>
<dbReference type="EMBL" id="CP053661">
    <property type="protein sequence ID" value="QKD81573.1"/>
    <property type="molecule type" value="Genomic_DNA"/>
</dbReference>
<accession>A0A6M8BEI6</accession>
<keyword evidence="7 10" id="KW-0456">Lyase</keyword>
<dbReference type="InterPro" id="IPR001086">
    <property type="entry name" value="Preph_deHydtase"/>
</dbReference>
<dbReference type="Proteomes" id="UP000505210">
    <property type="component" value="Chromosome"/>
</dbReference>
<keyword evidence="5 10" id="KW-0057">Aromatic amino acid biosynthesis</keyword>
<dbReference type="SUPFAM" id="SSF53850">
    <property type="entry name" value="Periplasmic binding protein-like II"/>
    <property type="match status" value="1"/>
</dbReference>
<gene>
    <name evidence="10 13" type="primary">pheA</name>
    <name evidence="13" type="ORF">HPC62_04670</name>
</gene>
<dbReference type="PROSITE" id="PS51171">
    <property type="entry name" value="PREPHENATE_DEHYDR_3"/>
    <property type="match status" value="1"/>
</dbReference>
<evidence type="ECO:0000256" key="10">
    <source>
        <dbReference type="RuleBase" id="RU361254"/>
    </source>
</evidence>
<feature type="site" description="Essential for prephenate dehydratase activity" evidence="9">
    <location>
        <position position="180"/>
    </location>
</feature>
<evidence type="ECO:0000256" key="6">
    <source>
        <dbReference type="ARBA" id="ARBA00023222"/>
    </source>
</evidence>
<feature type="domain" description="Prephenate dehydratase" evidence="11">
    <location>
        <begin position="4"/>
        <end position="187"/>
    </location>
</feature>
<organism evidence="13 14">
    <name type="scientific">Thermoleptolyngbya sichuanensis A183</name>
    <dbReference type="NCBI Taxonomy" id="2737172"/>
    <lineage>
        <taxon>Bacteria</taxon>
        <taxon>Bacillati</taxon>
        <taxon>Cyanobacteriota</taxon>
        <taxon>Cyanophyceae</taxon>
        <taxon>Oculatellales</taxon>
        <taxon>Oculatellaceae</taxon>
        <taxon>Thermoleptolyngbya</taxon>
        <taxon>Thermoleptolyngbya sichuanensis</taxon>
    </lineage>
</organism>